<dbReference type="Pfam" id="PF00034">
    <property type="entry name" value="Cytochrom_C"/>
    <property type="match status" value="2"/>
</dbReference>
<keyword evidence="3 8" id="KW-0349">Heme</keyword>
<dbReference type="PROSITE" id="PS51007">
    <property type="entry name" value="CYTC"/>
    <property type="match status" value="2"/>
</dbReference>
<feature type="domain" description="Cytochrome c" evidence="11">
    <location>
        <begin position="136"/>
        <end position="227"/>
    </location>
</feature>
<dbReference type="InterPro" id="IPR024167">
    <property type="entry name" value="Cytochrome_c4-like"/>
</dbReference>
<comment type="PTM">
    <text evidence="8">Binds 2 heme c groups covalently per subunit.</text>
</comment>
<dbReference type="PANTHER" id="PTHR33751:SF9">
    <property type="entry name" value="CYTOCHROME C4"/>
    <property type="match status" value="1"/>
</dbReference>
<feature type="binding site" description="axial binding residue" evidence="9">
    <location>
        <position position="161"/>
    </location>
    <ligand>
        <name>heme c</name>
        <dbReference type="ChEBI" id="CHEBI:61717"/>
        <label>2</label>
    </ligand>
    <ligandPart>
        <name>Fe</name>
        <dbReference type="ChEBI" id="CHEBI:18248"/>
    </ligandPart>
</feature>
<keyword evidence="10" id="KW-0732">Signal</keyword>
<dbReference type="Gene3D" id="1.10.760.10">
    <property type="entry name" value="Cytochrome c-like domain"/>
    <property type="match status" value="2"/>
</dbReference>
<dbReference type="SUPFAM" id="SSF46626">
    <property type="entry name" value="Cytochrome c"/>
    <property type="match status" value="2"/>
</dbReference>
<evidence type="ECO:0000256" key="9">
    <source>
        <dbReference type="PIRSR" id="PIRSR000005-2"/>
    </source>
</evidence>
<dbReference type="RefSeq" id="WP_349280069.1">
    <property type="nucleotide sequence ID" value="NZ_CBCSCU010000039.1"/>
</dbReference>
<feature type="domain" description="Cytochrome c" evidence="11">
    <location>
        <begin position="42"/>
        <end position="128"/>
    </location>
</feature>
<feature type="binding site" description="axial binding residue" evidence="9">
    <location>
        <position position="205"/>
    </location>
    <ligand>
        <name>heme c</name>
        <dbReference type="ChEBI" id="CHEBI:61717"/>
        <label>2</label>
    </ligand>
    <ligandPart>
        <name>Fe</name>
        <dbReference type="ChEBI" id="CHEBI:18248"/>
    </ligandPart>
</feature>
<feature type="binding site" description="covalent" evidence="8">
    <location>
        <position position="56"/>
    </location>
    <ligand>
        <name>heme c</name>
        <dbReference type="ChEBI" id="CHEBI:61717"/>
        <label>1</label>
    </ligand>
</feature>
<feature type="binding site" description="axial binding residue" evidence="9">
    <location>
        <position position="105"/>
    </location>
    <ligand>
        <name>heme c</name>
        <dbReference type="ChEBI" id="CHEBI:61717"/>
        <label>1</label>
    </ligand>
    <ligandPart>
        <name>Fe</name>
        <dbReference type="ChEBI" id="CHEBI:18248"/>
    </ligandPart>
</feature>
<name>A0AAU7LT13_9BURK</name>
<evidence type="ECO:0000313" key="12">
    <source>
        <dbReference type="EMBL" id="XBP70732.1"/>
    </source>
</evidence>
<evidence type="ECO:0000259" key="11">
    <source>
        <dbReference type="PROSITE" id="PS51007"/>
    </source>
</evidence>
<feature type="chain" id="PRO_5043840240" evidence="10">
    <location>
        <begin position="21"/>
        <end position="227"/>
    </location>
</feature>
<organism evidence="12">
    <name type="scientific">Polaromonas hydrogenivorans</name>
    <dbReference type="NCBI Taxonomy" id="335476"/>
    <lineage>
        <taxon>Bacteria</taxon>
        <taxon>Pseudomonadati</taxon>
        <taxon>Pseudomonadota</taxon>
        <taxon>Betaproteobacteria</taxon>
        <taxon>Burkholderiales</taxon>
        <taxon>Comamonadaceae</taxon>
        <taxon>Polaromonas</taxon>
    </lineage>
</organism>
<dbReference type="EMBL" id="CP157675">
    <property type="protein sequence ID" value="XBP70732.1"/>
    <property type="molecule type" value="Genomic_DNA"/>
</dbReference>
<evidence type="ECO:0000256" key="1">
    <source>
        <dbReference type="ARBA" id="ARBA00004418"/>
    </source>
</evidence>
<evidence type="ECO:0000256" key="5">
    <source>
        <dbReference type="ARBA" id="ARBA00022764"/>
    </source>
</evidence>
<keyword evidence="7 9" id="KW-0408">Iron</keyword>
<dbReference type="AlphaFoldDB" id="A0AAU7LT13"/>
<comment type="subcellular location">
    <subcellularLocation>
        <location evidence="1">Periplasm</location>
    </subcellularLocation>
</comment>
<evidence type="ECO:0000256" key="7">
    <source>
        <dbReference type="ARBA" id="ARBA00023004"/>
    </source>
</evidence>
<evidence type="ECO:0000256" key="6">
    <source>
        <dbReference type="ARBA" id="ARBA00022982"/>
    </source>
</evidence>
<feature type="binding site" description="covalent" evidence="8">
    <location>
        <position position="157"/>
    </location>
    <ligand>
        <name>heme c</name>
        <dbReference type="ChEBI" id="CHEBI:61717"/>
        <label>2</label>
    </ligand>
</feature>
<proteinExistence type="predicted"/>
<dbReference type="PANTHER" id="PTHR33751">
    <property type="entry name" value="CBB3-TYPE CYTOCHROME C OXIDASE SUBUNIT FIXP"/>
    <property type="match status" value="1"/>
</dbReference>
<feature type="binding site" description="covalent" evidence="8">
    <location>
        <position position="59"/>
    </location>
    <ligand>
        <name>heme c</name>
        <dbReference type="ChEBI" id="CHEBI:61717"/>
        <label>1</label>
    </ligand>
</feature>
<reference evidence="12" key="1">
    <citation type="submission" date="2024-05" db="EMBL/GenBank/DDBJ databases">
        <authorList>
            <person name="Bunk B."/>
            <person name="Swiderski J."/>
            <person name="Sproer C."/>
            <person name="Thiel V."/>
        </authorList>
    </citation>
    <scope>NUCLEOTIDE SEQUENCE</scope>
    <source>
        <strain evidence="12">DSM 17735</strain>
    </source>
</reference>
<dbReference type="InterPro" id="IPR009056">
    <property type="entry name" value="Cyt_c-like_dom"/>
</dbReference>
<gene>
    <name evidence="12" type="ORF">ABLV49_02655</name>
</gene>
<dbReference type="GO" id="GO:0020037">
    <property type="term" value="F:heme binding"/>
    <property type="evidence" value="ECO:0007669"/>
    <property type="project" value="InterPro"/>
</dbReference>
<feature type="binding site" description="covalent" evidence="8">
    <location>
        <position position="160"/>
    </location>
    <ligand>
        <name>heme c</name>
        <dbReference type="ChEBI" id="CHEBI:61717"/>
        <label>2</label>
    </ligand>
</feature>
<protein>
    <submittedName>
        <fullName evidence="12">C-type cytochrome</fullName>
    </submittedName>
</protein>
<evidence type="ECO:0000256" key="8">
    <source>
        <dbReference type="PIRSR" id="PIRSR000005-1"/>
    </source>
</evidence>
<evidence type="ECO:0000256" key="4">
    <source>
        <dbReference type="ARBA" id="ARBA00022723"/>
    </source>
</evidence>
<evidence type="ECO:0000256" key="2">
    <source>
        <dbReference type="ARBA" id="ARBA00022448"/>
    </source>
</evidence>
<dbReference type="GO" id="GO:0042597">
    <property type="term" value="C:periplasmic space"/>
    <property type="evidence" value="ECO:0007669"/>
    <property type="project" value="UniProtKB-SubCell"/>
</dbReference>
<keyword evidence="5" id="KW-0574">Periplasm</keyword>
<keyword evidence="6" id="KW-0249">Electron transport</keyword>
<dbReference type="GO" id="GO:0009055">
    <property type="term" value="F:electron transfer activity"/>
    <property type="evidence" value="ECO:0007669"/>
    <property type="project" value="InterPro"/>
</dbReference>
<dbReference type="InterPro" id="IPR036909">
    <property type="entry name" value="Cyt_c-like_dom_sf"/>
</dbReference>
<feature type="signal peptide" evidence="10">
    <location>
        <begin position="1"/>
        <end position="20"/>
    </location>
</feature>
<accession>A0AAU7LT13</accession>
<evidence type="ECO:0000256" key="3">
    <source>
        <dbReference type="ARBA" id="ARBA00022617"/>
    </source>
</evidence>
<keyword evidence="2" id="KW-0813">Transport</keyword>
<dbReference type="GO" id="GO:0005506">
    <property type="term" value="F:iron ion binding"/>
    <property type="evidence" value="ECO:0007669"/>
    <property type="project" value="InterPro"/>
</dbReference>
<keyword evidence="4 9" id="KW-0479">Metal-binding</keyword>
<evidence type="ECO:0000256" key="10">
    <source>
        <dbReference type="SAM" id="SignalP"/>
    </source>
</evidence>
<dbReference type="InterPro" id="IPR050597">
    <property type="entry name" value="Cytochrome_c_Oxidase_Subunit"/>
</dbReference>
<feature type="binding site" description="axial binding residue" evidence="9">
    <location>
        <position position="60"/>
    </location>
    <ligand>
        <name>heme c</name>
        <dbReference type="ChEBI" id="CHEBI:61717"/>
        <label>1</label>
    </ligand>
    <ligandPart>
        <name>Fe</name>
        <dbReference type="ChEBI" id="CHEBI:18248"/>
    </ligandPart>
</feature>
<sequence length="227" mass="24319">MKTLFYSLLVSACLLPSVMAATPAGKARAADAAPARSLPVKGDPVLGREKADAERCMECHGVDGHGAGHSNGPEGKFAKLAGQYPDYILKQIRDFRSGARKHDQMQIMARSVSDEDMRDIAAYFASQPAMNAQDGERHALGKSLYENGDPARGVVACSSCHGVKGKGLAVSPLTPVIGGQEWRYLDQQLRDWRSGERRNSDGGVMSQATKALTEAEIEALANYLSGI</sequence>
<dbReference type="PIRSF" id="PIRSF000005">
    <property type="entry name" value="Cytochrome_c4"/>
    <property type="match status" value="1"/>
</dbReference>